<keyword evidence="5 6" id="KW-0560">Oxidoreductase</keyword>
<dbReference type="InterPro" id="IPR009100">
    <property type="entry name" value="AcylCoA_DH/oxidase_NM_dom_sf"/>
</dbReference>
<accession>A0A418NG64</accession>
<comment type="similarity">
    <text evidence="2 6">Belongs to the acyl-CoA dehydrogenase family.</text>
</comment>
<dbReference type="GO" id="GO:0016627">
    <property type="term" value="F:oxidoreductase activity, acting on the CH-CH group of donors"/>
    <property type="evidence" value="ECO:0007669"/>
    <property type="project" value="InterPro"/>
</dbReference>
<dbReference type="InterPro" id="IPR009075">
    <property type="entry name" value="AcylCo_DH/oxidase_C"/>
</dbReference>
<dbReference type="Pfam" id="PF00441">
    <property type="entry name" value="Acyl-CoA_dh_1"/>
    <property type="match status" value="1"/>
</dbReference>
<evidence type="ECO:0000256" key="2">
    <source>
        <dbReference type="ARBA" id="ARBA00009347"/>
    </source>
</evidence>
<feature type="domain" description="Acyl-CoA oxidase/dehydrogenase middle" evidence="8">
    <location>
        <begin position="130"/>
        <end position="223"/>
    </location>
</feature>
<sequence>MSDLDTFRAETRAWLEANCPPEMREPVRDDEDVYWGGRKATFKNDAQKAWFEACRDKGYTVPAWPKEYGGAGLSPAEAKVLREEMARIGARPPLSSFGIWMLGPALLHFGTEEQKKKYLNEIARGEIRWCQGYSEPGSGSDLVSLQTFGEDKGDHWVVNGQKIWTSYADKADWIFCLVRTDKNDKYRGITFMLFDMETPGVSTKPILLISGNSPFCETFFDDVKVPKDQYVGEINRGWDVAKYLLGHEREMISGADSSERGAGIGAMLKRQTGELDPVLRAELAMFDVDALAFSAMGEKFLDEVKIGKAHPAQPNMMKYAGTELNKRRHELIMAAGGSAALEWESEETDGGKPARSWLRTKANSIEGGTSEVMLNVISKRILELPGA</sequence>
<proteinExistence type="inferred from homology"/>
<evidence type="ECO:0000256" key="3">
    <source>
        <dbReference type="ARBA" id="ARBA00022630"/>
    </source>
</evidence>
<dbReference type="Proteomes" id="UP000285092">
    <property type="component" value="Unassembled WGS sequence"/>
</dbReference>
<gene>
    <name evidence="10" type="ORF">D2V04_13150</name>
</gene>
<dbReference type="RefSeq" id="WP_119514116.1">
    <property type="nucleotide sequence ID" value="NZ_QXFK01000018.1"/>
</dbReference>
<keyword evidence="4 6" id="KW-0274">FAD</keyword>
<dbReference type="AlphaFoldDB" id="A0A418NG64"/>
<feature type="domain" description="Acyl-CoA dehydrogenase/oxidase N-terminal" evidence="9">
    <location>
        <begin position="5"/>
        <end position="126"/>
    </location>
</feature>
<evidence type="ECO:0000259" key="8">
    <source>
        <dbReference type="Pfam" id="PF02770"/>
    </source>
</evidence>
<dbReference type="SUPFAM" id="SSF47203">
    <property type="entry name" value="Acyl-CoA dehydrogenase C-terminal domain-like"/>
    <property type="match status" value="1"/>
</dbReference>
<dbReference type="InterPro" id="IPR036250">
    <property type="entry name" value="AcylCo_DH-like_C"/>
</dbReference>
<dbReference type="Gene3D" id="1.10.540.10">
    <property type="entry name" value="Acyl-CoA dehydrogenase/oxidase, N-terminal domain"/>
    <property type="match status" value="1"/>
</dbReference>
<dbReference type="GO" id="GO:0005886">
    <property type="term" value="C:plasma membrane"/>
    <property type="evidence" value="ECO:0007669"/>
    <property type="project" value="TreeGrafter"/>
</dbReference>
<evidence type="ECO:0000256" key="6">
    <source>
        <dbReference type="RuleBase" id="RU362125"/>
    </source>
</evidence>
<dbReference type="InterPro" id="IPR013786">
    <property type="entry name" value="AcylCoA_DH/ox_N"/>
</dbReference>
<evidence type="ECO:0000256" key="1">
    <source>
        <dbReference type="ARBA" id="ARBA00001974"/>
    </source>
</evidence>
<dbReference type="InterPro" id="IPR037069">
    <property type="entry name" value="AcylCoA_DH/ox_N_sf"/>
</dbReference>
<evidence type="ECO:0000313" key="11">
    <source>
        <dbReference type="Proteomes" id="UP000285092"/>
    </source>
</evidence>
<dbReference type="OrthoDB" id="9780544at2"/>
<dbReference type="InterPro" id="IPR046373">
    <property type="entry name" value="Acyl-CoA_Oxase/DH_mid-dom_sf"/>
</dbReference>
<dbReference type="Pfam" id="PF02771">
    <property type="entry name" value="Acyl-CoA_dh_N"/>
    <property type="match status" value="1"/>
</dbReference>
<protein>
    <submittedName>
        <fullName evidence="10">Acyl-CoA dehydrogenase</fullName>
    </submittedName>
</protein>
<dbReference type="InterPro" id="IPR006091">
    <property type="entry name" value="Acyl-CoA_Oxase/DH_mid-dom"/>
</dbReference>
<evidence type="ECO:0000256" key="5">
    <source>
        <dbReference type="ARBA" id="ARBA00023002"/>
    </source>
</evidence>
<name>A0A418NG64_9SPHN</name>
<reference evidence="10 11" key="1">
    <citation type="submission" date="2018-08" db="EMBL/GenBank/DDBJ databases">
        <title>Altererythrobacter sp.Ery1 and Ery12, the genome sequencing of novel strains in genus Alterythrobacter.</title>
        <authorList>
            <person name="Cheng H."/>
            <person name="Wu Y.-H."/>
            <person name="Fang C."/>
            <person name="Xu X.-W."/>
        </authorList>
    </citation>
    <scope>NUCLEOTIDE SEQUENCE [LARGE SCALE GENOMIC DNA]</scope>
    <source>
        <strain evidence="10 11">Ery1</strain>
    </source>
</reference>
<comment type="cofactor">
    <cofactor evidence="1 6">
        <name>FAD</name>
        <dbReference type="ChEBI" id="CHEBI:57692"/>
    </cofactor>
</comment>
<dbReference type="GO" id="GO:0050660">
    <property type="term" value="F:flavin adenine dinucleotide binding"/>
    <property type="evidence" value="ECO:0007669"/>
    <property type="project" value="InterPro"/>
</dbReference>
<dbReference type="Pfam" id="PF02770">
    <property type="entry name" value="Acyl-CoA_dh_M"/>
    <property type="match status" value="1"/>
</dbReference>
<comment type="caution">
    <text evidence="10">The sequence shown here is derived from an EMBL/GenBank/DDBJ whole genome shotgun (WGS) entry which is preliminary data.</text>
</comment>
<keyword evidence="3 6" id="KW-0285">Flavoprotein</keyword>
<dbReference type="PANTHER" id="PTHR43292">
    <property type="entry name" value="ACYL-COA DEHYDROGENASE"/>
    <property type="match status" value="1"/>
</dbReference>
<evidence type="ECO:0000313" key="10">
    <source>
        <dbReference type="EMBL" id="RIV77051.1"/>
    </source>
</evidence>
<evidence type="ECO:0000259" key="9">
    <source>
        <dbReference type="Pfam" id="PF02771"/>
    </source>
</evidence>
<dbReference type="PANTHER" id="PTHR43292:SF3">
    <property type="entry name" value="ACYL-COA DEHYDROGENASE FADE29"/>
    <property type="match status" value="1"/>
</dbReference>
<evidence type="ECO:0000256" key="4">
    <source>
        <dbReference type="ARBA" id="ARBA00022827"/>
    </source>
</evidence>
<dbReference type="EMBL" id="QXFK01000018">
    <property type="protein sequence ID" value="RIV77051.1"/>
    <property type="molecule type" value="Genomic_DNA"/>
</dbReference>
<keyword evidence="11" id="KW-1185">Reference proteome</keyword>
<organism evidence="10 11">
    <name type="scientific">Pelagerythrobacter aerophilus</name>
    <dbReference type="NCBI Taxonomy" id="2306995"/>
    <lineage>
        <taxon>Bacteria</taxon>
        <taxon>Pseudomonadati</taxon>
        <taxon>Pseudomonadota</taxon>
        <taxon>Alphaproteobacteria</taxon>
        <taxon>Sphingomonadales</taxon>
        <taxon>Erythrobacteraceae</taxon>
        <taxon>Pelagerythrobacter</taxon>
    </lineage>
</organism>
<dbReference type="Gene3D" id="1.20.140.10">
    <property type="entry name" value="Butyryl-CoA Dehydrogenase, subunit A, domain 3"/>
    <property type="match status" value="1"/>
</dbReference>
<dbReference type="InterPro" id="IPR052161">
    <property type="entry name" value="Mycobact_Acyl-CoA_DH"/>
</dbReference>
<dbReference type="FunFam" id="2.40.110.10:FF:000011">
    <property type="entry name" value="Acyl-CoA dehydrogenase FadE34"/>
    <property type="match status" value="1"/>
</dbReference>
<evidence type="ECO:0000259" key="7">
    <source>
        <dbReference type="Pfam" id="PF00441"/>
    </source>
</evidence>
<feature type="domain" description="Acyl-CoA dehydrogenase/oxidase C-terminal" evidence="7">
    <location>
        <begin position="235"/>
        <end position="382"/>
    </location>
</feature>
<dbReference type="Gene3D" id="2.40.110.10">
    <property type="entry name" value="Butyryl-CoA Dehydrogenase, subunit A, domain 2"/>
    <property type="match status" value="1"/>
</dbReference>
<dbReference type="SUPFAM" id="SSF56645">
    <property type="entry name" value="Acyl-CoA dehydrogenase NM domain-like"/>
    <property type="match status" value="1"/>
</dbReference>